<dbReference type="EMBL" id="QGGU01000008">
    <property type="protein sequence ID" value="PWK49175.1"/>
    <property type="molecule type" value="Genomic_DNA"/>
</dbReference>
<dbReference type="SUPFAM" id="SSF160214">
    <property type="entry name" value="FlaG-like"/>
    <property type="match status" value="1"/>
</dbReference>
<dbReference type="PANTHER" id="PTHR37166:SF1">
    <property type="entry name" value="PROTEIN FLAG"/>
    <property type="match status" value="1"/>
</dbReference>
<evidence type="ECO:0000313" key="3">
    <source>
        <dbReference type="Proteomes" id="UP000245790"/>
    </source>
</evidence>
<sequence length="143" mass="15780">MATIQSIGSFQPIRESGNGKDLPETSFTHNTTGSVAVENVKQTNQVVAPQQPEGSAKAKDGLGAEELQQQLEKFAQSEQTIRRSLRFKVDTDTGSTIIKVIDRKTDETIRQIPPEELLTLSKRLKELNEDMSKAQGILIQTEA</sequence>
<organism evidence="2 3">
    <name type="scientific">Pleionea mediterranea</name>
    <dbReference type="NCBI Taxonomy" id="523701"/>
    <lineage>
        <taxon>Bacteria</taxon>
        <taxon>Pseudomonadati</taxon>
        <taxon>Pseudomonadota</taxon>
        <taxon>Gammaproteobacteria</taxon>
        <taxon>Oceanospirillales</taxon>
        <taxon>Pleioneaceae</taxon>
        <taxon>Pleionea</taxon>
    </lineage>
</organism>
<dbReference type="InterPro" id="IPR035924">
    <property type="entry name" value="FlaG-like_sf"/>
</dbReference>
<accession>A0A316FLX6</accession>
<dbReference type="AlphaFoldDB" id="A0A316FLX6"/>
<dbReference type="PANTHER" id="PTHR37166">
    <property type="entry name" value="PROTEIN FLAG"/>
    <property type="match status" value="1"/>
</dbReference>
<protein>
    <submittedName>
        <fullName evidence="2">Flagellar protein FlaG</fullName>
    </submittedName>
</protein>
<evidence type="ECO:0000313" key="2">
    <source>
        <dbReference type="EMBL" id="PWK49175.1"/>
    </source>
</evidence>
<feature type="region of interest" description="Disordered" evidence="1">
    <location>
        <begin position="1"/>
        <end position="36"/>
    </location>
</feature>
<comment type="caution">
    <text evidence="2">The sequence shown here is derived from an EMBL/GenBank/DDBJ whole genome shotgun (WGS) entry which is preliminary data.</text>
</comment>
<dbReference type="OrthoDB" id="5741693at2"/>
<dbReference type="Pfam" id="PF03646">
    <property type="entry name" value="FlaG"/>
    <property type="match status" value="1"/>
</dbReference>
<keyword evidence="2" id="KW-0969">Cilium</keyword>
<gene>
    <name evidence="2" type="ORF">C8D97_10884</name>
</gene>
<feature type="compositionally biased region" description="Polar residues" evidence="1">
    <location>
        <begin position="25"/>
        <end position="36"/>
    </location>
</feature>
<name>A0A316FLX6_9GAMM</name>
<dbReference type="InterPro" id="IPR005186">
    <property type="entry name" value="FlaG"/>
</dbReference>
<evidence type="ECO:0000256" key="1">
    <source>
        <dbReference type="SAM" id="MobiDB-lite"/>
    </source>
</evidence>
<proteinExistence type="predicted"/>
<dbReference type="RefSeq" id="WP_109763976.1">
    <property type="nucleotide sequence ID" value="NZ_QGGU01000008.1"/>
</dbReference>
<keyword evidence="2" id="KW-0282">Flagellum</keyword>
<keyword evidence="2" id="KW-0966">Cell projection</keyword>
<dbReference type="Gene3D" id="3.30.160.170">
    <property type="entry name" value="FlaG-like"/>
    <property type="match status" value="1"/>
</dbReference>
<dbReference type="Proteomes" id="UP000245790">
    <property type="component" value="Unassembled WGS sequence"/>
</dbReference>
<keyword evidence="3" id="KW-1185">Reference proteome</keyword>
<reference evidence="2 3" key="1">
    <citation type="submission" date="2018-05" db="EMBL/GenBank/DDBJ databases">
        <title>Genomic Encyclopedia of Type Strains, Phase IV (KMG-IV): sequencing the most valuable type-strain genomes for metagenomic binning, comparative biology and taxonomic classification.</title>
        <authorList>
            <person name="Goeker M."/>
        </authorList>
    </citation>
    <scope>NUCLEOTIDE SEQUENCE [LARGE SCALE GENOMIC DNA]</scope>
    <source>
        <strain evidence="2 3">DSM 25350</strain>
    </source>
</reference>